<reference evidence="3 4" key="1">
    <citation type="submission" date="2023-07" db="EMBL/GenBank/DDBJ databases">
        <title>Sorghum-associated microbial communities from plants grown in Nebraska, USA.</title>
        <authorList>
            <person name="Schachtman D."/>
        </authorList>
    </citation>
    <scope>NUCLEOTIDE SEQUENCE [LARGE SCALE GENOMIC DNA]</scope>
    <source>
        <strain evidence="3 4">CC60</strain>
    </source>
</reference>
<keyword evidence="2" id="KW-0732">Signal</keyword>
<keyword evidence="4" id="KW-1185">Reference proteome</keyword>
<feature type="chain" id="PRO_5046745114" description="Lipoprotein" evidence="2">
    <location>
        <begin position="21"/>
        <end position="211"/>
    </location>
</feature>
<proteinExistence type="predicted"/>
<protein>
    <recommendedName>
        <fullName evidence="5">Lipoprotein</fullName>
    </recommendedName>
</protein>
<organism evidence="3 4">
    <name type="scientific">Luteibacter jiangsuensis</name>
    <dbReference type="NCBI Taxonomy" id="637577"/>
    <lineage>
        <taxon>Bacteria</taxon>
        <taxon>Pseudomonadati</taxon>
        <taxon>Pseudomonadota</taxon>
        <taxon>Gammaproteobacteria</taxon>
        <taxon>Lysobacterales</taxon>
        <taxon>Rhodanobacteraceae</taxon>
        <taxon>Luteibacter</taxon>
    </lineage>
</organism>
<comment type="caution">
    <text evidence="3">The sequence shown here is derived from an EMBL/GenBank/DDBJ whole genome shotgun (WGS) entry which is preliminary data.</text>
</comment>
<feature type="signal peptide" evidence="2">
    <location>
        <begin position="1"/>
        <end position="20"/>
    </location>
</feature>
<evidence type="ECO:0000313" key="4">
    <source>
        <dbReference type="Proteomes" id="UP001237737"/>
    </source>
</evidence>
<evidence type="ECO:0008006" key="5">
    <source>
        <dbReference type="Google" id="ProtNLM"/>
    </source>
</evidence>
<sequence length="211" mass="22535">MKHYLAATLFALLPLTLAEAASHAMQAPRAASTSATQDKGSKMDDLKPFATGGRTILESRVGDIRGDGSEGVVLVLDPPVAGAPKLGEGPAREVVLLVRDDHGRLHKVASNARVVPCSSCGGLSGDPYGYTRIERGHFTVVIGGGGREHWSDEFTFAYAPDRNDWFLTGALRRVEDTDTGQQKQLDLPAKDVGKIAFGDFDPAKLPEVELP</sequence>
<evidence type="ECO:0000256" key="1">
    <source>
        <dbReference type="SAM" id="MobiDB-lite"/>
    </source>
</evidence>
<evidence type="ECO:0000313" key="3">
    <source>
        <dbReference type="EMBL" id="MDQ0010327.1"/>
    </source>
</evidence>
<dbReference type="Proteomes" id="UP001237737">
    <property type="component" value="Unassembled WGS sequence"/>
</dbReference>
<feature type="region of interest" description="Disordered" evidence="1">
    <location>
        <begin position="26"/>
        <end position="49"/>
    </location>
</feature>
<accession>A0ABT9T2H5</accession>
<evidence type="ECO:0000256" key="2">
    <source>
        <dbReference type="SAM" id="SignalP"/>
    </source>
</evidence>
<dbReference type="EMBL" id="JAUSSK010000003">
    <property type="protein sequence ID" value="MDQ0010327.1"/>
    <property type="molecule type" value="Genomic_DNA"/>
</dbReference>
<dbReference type="RefSeq" id="WP_306850422.1">
    <property type="nucleotide sequence ID" value="NZ_JAUSSK010000003.1"/>
</dbReference>
<name>A0ABT9T2H5_9GAMM</name>
<gene>
    <name evidence="3" type="ORF">J2T07_002517</name>
</gene>